<protein>
    <submittedName>
        <fullName evidence="17">Thiamin-regulated outer membrane receptor Omr1</fullName>
    </submittedName>
</protein>
<keyword evidence="6 14" id="KW-0732">Signal</keyword>
<keyword evidence="18" id="KW-1185">Reference proteome</keyword>
<evidence type="ECO:0000256" key="5">
    <source>
        <dbReference type="ARBA" id="ARBA00022692"/>
    </source>
</evidence>
<dbReference type="SUPFAM" id="SSF56935">
    <property type="entry name" value="Porins"/>
    <property type="match status" value="1"/>
</dbReference>
<dbReference type="Pfam" id="PF13715">
    <property type="entry name" value="CarbopepD_reg_2"/>
    <property type="match status" value="1"/>
</dbReference>
<dbReference type="InterPro" id="IPR036942">
    <property type="entry name" value="Beta-barrel_TonB_sf"/>
</dbReference>
<dbReference type="RefSeq" id="WP_048641215.1">
    <property type="nucleotide sequence ID" value="NZ_CP012040.1"/>
</dbReference>
<dbReference type="GO" id="GO:0015344">
    <property type="term" value="F:siderophore uptake transmembrane transporter activity"/>
    <property type="evidence" value="ECO:0007669"/>
    <property type="project" value="TreeGrafter"/>
</dbReference>
<dbReference type="Proteomes" id="UP000036520">
    <property type="component" value="Chromosome"/>
</dbReference>
<dbReference type="EMBL" id="CP012040">
    <property type="protein sequence ID" value="AKP50803.1"/>
    <property type="molecule type" value="Genomic_DNA"/>
</dbReference>
<evidence type="ECO:0000256" key="10">
    <source>
        <dbReference type="ARBA" id="ARBA00023136"/>
    </source>
</evidence>
<sequence>MNRICFTAIFLLLCQLSIAQTSIQGIITDAETSLPLPGATVYLENTQKGTVSDQDGAFQINDIKQKVANLRITFVGFSSKTVSVALPQQGDLLIALNPTTLTAEEFIVSGTRASETTPTTFQVISKETLGKDNLGQDLPLLLNYTPSIVTHSDAGTGVGYTGLRIRGTDQTRINVTVNGIPLNDAESHGVFWVNMPDFASSVDNIQIQRGVGTSTNGAATFGASLNIQTDTKKEEAYAETDNSYGSFNTRKHTIKAGTGLINDKWAVDARLSQVTSDGYIDRAFSDLKSYFVSGGYYGDKHVFKVNIFAGAEQTYQAWNGVPESLLKSNRTFNGYTYENETDNYQQNHYQFIYAGTLTDNLKANFALHYTAGQGYYEQFKEDDDLEDYGFAPIEIGSEVINSTDIIRRRWLDNDFYGSVFSLNYVSTNGKLDAILGGGANRYDGDHFGEVIWMGVTGNTNIRDKYYNNVAVKDDRNIYLKATYEVKERLYLFADMQVRGIDYSFDGKNNDQRDVSGNQSYTFFNPKFGVSYETGTGQTLYASYAVANREPVRSDFTDSPLSEIPRPEKLKNVEAGIRVKKSNFQYNANFYYMGYKDQLVLTGQLNDVGAYVRENVASSYRAGIELDGAIVLTPKWTLGGNIAFSQNKIDSYTEYSDVYDENWDFTGQESITYTNTDIAFSPDVVGSAIIDFRPLKNLEVSLLNKYVGQQFLDNAQQKGRSLDAYWTSDLRFVYSWNPGFVKEMVFSGKVNNLFNNLYEPNGYTFGYFVPSSEGQGMERIAENYYYPMAGTSFMAGVAIRF</sequence>
<dbReference type="InterPro" id="IPR008969">
    <property type="entry name" value="CarboxyPept-like_regulatory"/>
</dbReference>
<keyword evidence="17" id="KW-0675">Receptor</keyword>
<dbReference type="Gene3D" id="2.60.40.1120">
    <property type="entry name" value="Carboxypeptidase-like, regulatory domain"/>
    <property type="match status" value="1"/>
</dbReference>
<dbReference type="AlphaFoldDB" id="A0A0H4PD93"/>
<evidence type="ECO:0000256" key="4">
    <source>
        <dbReference type="ARBA" id="ARBA00022496"/>
    </source>
</evidence>
<dbReference type="Pfam" id="PF00593">
    <property type="entry name" value="TonB_dep_Rec_b-barrel"/>
    <property type="match status" value="1"/>
</dbReference>
<evidence type="ECO:0000256" key="9">
    <source>
        <dbReference type="ARBA" id="ARBA00023077"/>
    </source>
</evidence>
<keyword evidence="7" id="KW-0408">Iron</keyword>
<reference evidence="17 18" key="1">
    <citation type="submission" date="2015-07" db="EMBL/GenBank/DDBJ databases">
        <authorList>
            <person name="Kim K.M."/>
        </authorList>
    </citation>
    <scope>NUCLEOTIDE SEQUENCE [LARGE SCALE GENOMIC DNA]</scope>
    <source>
        <strain evidence="17 18">KCTC 12363</strain>
    </source>
</reference>
<keyword evidence="2 12" id="KW-0813">Transport</keyword>
<organism evidence="17 18">
    <name type="scientific">Cyclobacterium amurskyense</name>
    <dbReference type="NCBI Taxonomy" id="320787"/>
    <lineage>
        <taxon>Bacteria</taxon>
        <taxon>Pseudomonadati</taxon>
        <taxon>Bacteroidota</taxon>
        <taxon>Cytophagia</taxon>
        <taxon>Cytophagales</taxon>
        <taxon>Cyclobacteriaceae</taxon>
        <taxon>Cyclobacterium</taxon>
    </lineage>
</organism>
<evidence type="ECO:0000256" key="3">
    <source>
        <dbReference type="ARBA" id="ARBA00022452"/>
    </source>
</evidence>
<dbReference type="PANTHER" id="PTHR32552:SF68">
    <property type="entry name" value="FERRICHROME OUTER MEMBRANE TRANSPORTER_PHAGE RECEPTOR"/>
    <property type="match status" value="1"/>
</dbReference>
<dbReference type="Gene3D" id="2.170.130.10">
    <property type="entry name" value="TonB-dependent receptor, plug domain"/>
    <property type="match status" value="1"/>
</dbReference>
<dbReference type="GO" id="GO:0009279">
    <property type="term" value="C:cell outer membrane"/>
    <property type="evidence" value="ECO:0007669"/>
    <property type="project" value="UniProtKB-SubCell"/>
</dbReference>
<keyword evidence="5 12" id="KW-0812">Transmembrane</keyword>
<name>A0A0H4PD93_9BACT</name>
<comment type="subcellular location">
    <subcellularLocation>
        <location evidence="1 12">Cell outer membrane</location>
        <topology evidence="1 12">Multi-pass membrane protein</topology>
    </subcellularLocation>
</comment>
<evidence type="ECO:0000256" key="14">
    <source>
        <dbReference type="SAM" id="SignalP"/>
    </source>
</evidence>
<proteinExistence type="inferred from homology"/>
<dbReference type="InterPro" id="IPR037066">
    <property type="entry name" value="Plug_dom_sf"/>
</dbReference>
<evidence type="ECO:0000256" key="2">
    <source>
        <dbReference type="ARBA" id="ARBA00022448"/>
    </source>
</evidence>
<gene>
    <name evidence="17" type="ORF">CA2015_1356</name>
</gene>
<feature type="domain" description="TonB-dependent receptor plug" evidence="16">
    <location>
        <begin position="115"/>
        <end position="222"/>
    </location>
</feature>
<dbReference type="InterPro" id="IPR039426">
    <property type="entry name" value="TonB-dep_rcpt-like"/>
</dbReference>
<evidence type="ECO:0000313" key="18">
    <source>
        <dbReference type="Proteomes" id="UP000036520"/>
    </source>
</evidence>
<feature type="signal peptide" evidence="14">
    <location>
        <begin position="1"/>
        <end position="19"/>
    </location>
</feature>
<evidence type="ECO:0000313" key="17">
    <source>
        <dbReference type="EMBL" id="AKP50803.1"/>
    </source>
</evidence>
<evidence type="ECO:0000256" key="8">
    <source>
        <dbReference type="ARBA" id="ARBA00023065"/>
    </source>
</evidence>
<keyword evidence="9 13" id="KW-0798">TonB box</keyword>
<dbReference type="SUPFAM" id="SSF49464">
    <property type="entry name" value="Carboxypeptidase regulatory domain-like"/>
    <property type="match status" value="1"/>
</dbReference>
<keyword evidence="3 12" id="KW-1134">Transmembrane beta strand</keyword>
<evidence type="ECO:0000259" key="15">
    <source>
        <dbReference type="Pfam" id="PF00593"/>
    </source>
</evidence>
<dbReference type="STRING" id="320787.CA2015_1356"/>
<evidence type="ECO:0000256" key="13">
    <source>
        <dbReference type="RuleBase" id="RU003357"/>
    </source>
</evidence>
<feature type="domain" description="TonB-dependent receptor-like beta-barrel" evidence="15">
    <location>
        <begin position="330"/>
        <end position="752"/>
    </location>
</feature>
<comment type="similarity">
    <text evidence="12 13">Belongs to the TonB-dependent receptor family.</text>
</comment>
<evidence type="ECO:0000259" key="16">
    <source>
        <dbReference type="Pfam" id="PF07715"/>
    </source>
</evidence>
<keyword evidence="8" id="KW-0406">Ion transport</keyword>
<dbReference type="OrthoDB" id="9761152at2"/>
<evidence type="ECO:0000256" key="6">
    <source>
        <dbReference type="ARBA" id="ARBA00022729"/>
    </source>
</evidence>
<dbReference type="PATRIC" id="fig|320787.5.peg.1494"/>
<dbReference type="InterPro" id="IPR000531">
    <property type="entry name" value="Beta-barrel_TonB"/>
</dbReference>
<dbReference type="Pfam" id="PF07715">
    <property type="entry name" value="Plug"/>
    <property type="match status" value="1"/>
</dbReference>
<feature type="chain" id="PRO_5005208730" evidence="14">
    <location>
        <begin position="20"/>
        <end position="800"/>
    </location>
</feature>
<evidence type="ECO:0000256" key="11">
    <source>
        <dbReference type="ARBA" id="ARBA00023237"/>
    </source>
</evidence>
<keyword evidence="11 12" id="KW-0998">Cell outer membrane</keyword>
<keyword evidence="4" id="KW-0410">Iron transport</keyword>
<keyword evidence="10 12" id="KW-0472">Membrane</keyword>
<evidence type="ECO:0000256" key="1">
    <source>
        <dbReference type="ARBA" id="ARBA00004571"/>
    </source>
</evidence>
<dbReference type="KEGG" id="camu:CA2015_1356"/>
<dbReference type="PANTHER" id="PTHR32552">
    <property type="entry name" value="FERRICHROME IRON RECEPTOR-RELATED"/>
    <property type="match status" value="1"/>
</dbReference>
<dbReference type="PROSITE" id="PS52016">
    <property type="entry name" value="TONB_DEPENDENT_REC_3"/>
    <property type="match status" value="1"/>
</dbReference>
<evidence type="ECO:0000256" key="7">
    <source>
        <dbReference type="ARBA" id="ARBA00023004"/>
    </source>
</evidence>
<dbReference type="InterPro" id="IPR012910">
    <property type="entry name" value="Plug_dom"/>
</dbReference>
<evidence type="ECO:0000256" key="12">
    <source>
        <dbReference type="PROSITE-ProRule" id="PRU01360"/>
    </source>
</evidence>
<dbReference type="Gene3D" id="2.40.170.20">
    <property type="entry name" value="TonB-dependent receptor, beta-barrel domain"/>
    <property type="match status" value="1"/>
</dbReference>
<accession>A0A0H4PD93</accession>